<dbReference type="FunFam" id="3.30.160.60:FF:000710">
    <property type="entry name" value="Zinc finger protein 768"/>
    <property type="match status" value="1"/>
</dbReference>
<feature type="region of interest" description="Disordered" evidence="6">
    <location>
        <begin position="1681"/>
        <end position="1700"/>
    </location>
</feature>
<evidence type="ECO:0000256" key="6">
    <source>
        <dbReference type="SAM" id="MobiDB-lite"/>
    </source>
</evidence>
<dbReference type="PANTHER" id="PTHR47166">
    <property type="entry name" value="ZINC FINGER PROTEIN 831"/>
    <property type="match status" value="1"/>
</dbReference>
<dbReference type="STRING" id="127582.A0A2Y9S200"/>
<feature type="compositionally biased region" description="Basic and acidic residues" evidence="6">
    <location>
        <begin position="1120"/>
        <end position="1135"/>
    </location>
</feature>
<keyword evidence="1" id="KW-0479">Metal-binding</keyword>
<feature type="region of interest" description="Disordered" evidence="6">
    <location>
        <begin position="458"/>
        <end position="481"/>
    </location>
</feature>
<keyword evidence="2" id="KW-0677">Repeat</keyword>
<evidence type="ECO:0000256" key="3">
    <source>
        <dbReference type="ARBA" id="ARBA00022771"/>
    </source>
</evidence>
<dbReference type="PROSITE" id="PS50157">
    <property type="entry name" value="ZINC_FINGER_C2H2_2"/>
    <property type="match status" value="2"/>
</dbReference>
<feature type="compositionally biased region" description="Basic and acidic residues" evidence="6">
    <location>
        <begin position="1145"/>
        <end position="1166"/>
    </location>
</feature>
<accession>A0A2Y9S200</accession>
<dbReference type="FunCoup" id="A0A2Y9S200">
    <property type="interactions" value="251"/>
</dbReference>
<evidence type="ECO:0000259" key="7">
    <source>
        <dbReference type="PROSITE" id="PS50157"/>
    </source>
</evidence>
<dbReference type="KEGG" id="tmu:101361321"/>
<dbReference type="PROSITE" id="PS00028">
    <property type="entry name" value="ZINC_FINGER_C2H2_1"/>
    <property type="match status" value="2"/>
</dbReference>
<organism evidence="8 9">
    <name type="scientific">Trichechus manatus latirostris</name>
    <name type="common">Florida manatee</name>
    <dbReference type="NCBI Taxonomy" id="127582"/>
    <lineage>
        <taxon>Eukaryota</taxon>
        <taxon>Metazoa</taxon>
        <taxon>Chordata</taxon>
        <taxon>Craniata</taxon>
        <taxon>Vertebrata</taxon>
        <taxon>Euteleostomi</taxon>
        <taxon>Mammalia</taxon>
        <taxon>Eutheria</taxon>
        <taxon>Afrotheria</taxon>
        <taxon>Sirenia</taxon>
        <taxon>Trichechidae</taxon>
        <taxon>Trichechus</taxon>
    </lineage>
</organism>
<feature type="region of interest" description="Disordered" evidence="6">
    <location>
        <begin position="1636"/>
        <end position="1667"/>
    </location>
</feature>
<feature type="region of interest" description="Disordered" evidence="6">
    <location>
        <begin position="1348"/>
        <end position="1397"/>
    </location>
</feature>
<evidence type="ECO:0000313" key="9">
    <source>
        <dbReference type="RefSeq" id="XP_023598404.1"/>
    </source>
</evidence>
<dbReference type="InterPro" id="IPR036236">
    <property type="entry name" value="Znf_C2H2_sf"/>
</dbReference>
<evidence type="ECO:0000313" key="8">
    <source>
        <dbReference type="Proteomes" id="UP000248480"/>
    </source>
</evidence>
<feature type="domain" description="C2H2-type" evidence="7">
    <location>
        <begin position="157"/>
        <end position="184"/>
    </location>
</feature>
<evidence type="ECO:0000256" key="4">
    <source>
        <dbReference type="ARBA" id="ARBA00022833"/>
    </source>
</evidence>
<dbReference type="CTD" id="128611"/>
<protein>
    <submittedName>
        <fullName evidence="9">Zinc finger protein 831</fullName>
    </submittedName>
</protein>
<feature type="region of interest" description="Disordered" evidence="6">
    <location>
        <begin position="23"/>
        <end position="47"/>
    </location>
</feature>
<keyword evidence="8" id="KW-1185">Reference proteome</keyword>
<reference evidence="9" key="1">
    <citation type="submission" date="2025-08" db="UniProtKB">
        <authorList>
            <consortium name="RefSeq"/>
        </authorList>
    </citation>
    <scope>IDENTIFICATION</scope>
</reference>
<feature type="region of interest" description="Disordered" evidence="6">
    <location>
        <begin position="1224"/>
        <end position="1251"/>
    </location>
</feature>
<dbReference type="Proteomes" id="UP000248480">
    <property type="component" value="Unplaced"/>
</dbReference>
<feature type="compositionally biased region" description="Basic and acidic residues" evidence="6">
    <location>
        <begin position="1477"/>
        <end position="1488"/>
    </location>
</feature>
<feature type="compositionally biased region" description="Polar residues" evidence="6">
    <location>
        <begin position="1189"/>
        <end position="1199"/>
    </location>
</feature>
<feature type="region of interest" description="Disordered" evidence="6">
    <location>
        <begin position="205"/>
        <end position="264"/>
    </location>
</feature>
<feature type="domain" description="C2H2-type" evidence="7">
    <location>
        <begin position="185"/>
        <end position="214"/>
    </location>
</feature>
<dbReference type="GO" id="GO:0008270">
    <property type="term" value="F:zinc ion binding"/>
    <property type="evidence" value="ECO:0007669"/>
    <property type="project" value="UniProtKB-KW"/>
</dbReference>
<feature type="region of interest" description="Disordered" evidence="6">
    <location>
        <begin position="571"/>
        <end position="591"/>
    </location>
</feature>
<keyword evidence="4" id="KW-0862">Zinc</keyword>
<dbReference type="PANTHER" id="PTHR47166:SF1">
    <property type="entry name" value="ZINC FINGER PROTEIN 831"/>
    <property type="match status" value="1"/>
</dbReference>
<feature type="region of interest" description="Disordered" evidence="6">
    <location>
        <begin position="291"/>
        <end position="391"/>
    </location>
</feature>
<keyword evidence="3 5" id="KW-0863">Zinc-finger</keyword>
<feature type="region of interest" description="Disordered" evidence="6">
    <location>
        <begin position="1043"/>
        <end position="1065"/>
    </location>
</feature>
<feature type="compositionally biased region" description="Basic and acidic residues" evidence="6">
    <location>
        <begin position="229"/>
        <end position="246"/>
    </location>
</feature>
<evidence type="ECO:0000256" key="1">
    <source>
        <dbReference type="ARBA" id="ARBA00022723"/>
    </source>
</evidence>
<feature type="region of interest" description="Disordered" evidence="6">
    <location>
        <begin position="1439"/>
        <end position="1501"/>
    </location>
</feature>
<feature type="compositionally biased region" description="Basic residues" evidence="6">
    <location>
        <begin position="1383"/>
        <end position="1397"/>
    </location>
</feature>
<feature type="region of interest" description="Disordered" evidence="6">
    <location>
        <begin position="885"/>
        <end position="1024"/>
    </location>
</feature>
<name>A0A2Y9S200_TRIMA</name>
<dbReference type="GeneID" id="101361321"/>
<evidence type="ECO:0000256" key="5">
    <source>
        <dbReference type="PROSITE-ProRule" id="PRU00042"/>
    </source>
</evidence>
<dbReference type="Gene3D" id="3.30.160.60">
    <property type="entry name" value="Classic Zinc Finger"/>
    <property type="match status" value="2"/>
</dbReference>
<gene>
    <name evidence="9" type="primary">ZNF831</name>
</gene>
<sequence>MLRRFLSKDEQQASCREVAGQCGMEAPPARDHPAPCTPGPPSGQASPRLTLGPIFLPPEQGLAPTVFLKALPLPLYHTVPPGGLQPRVALAPGGLDGASLPFILSPLLQPEGPGPAQVAKPPAPVLTLNLVGALPVLSPGLGPPLGSPGKVRSAGRYLCPHCARDCLKPSVLEKHIRSHTGERPFPCATCGISFKTQSNLYKHRRTQTHLNNSRRSSESDGGSASLLDQGDRAGETPRADGSRDGRSQSGGDEASERPPSRGHCLGSTAQLALVAERLDVKPEAAPCAGSMCADGDAIGPQPWRKPLEQKSPTASKPCPLQRQQATTWEKAWEAKGSEGRLRKCESSDSGYLSRSDSAEQPPVPASPLHSLSEHSAEGQGGPGPGERAAALEQEKKRLEERIARLISHNQAVVDDPQLDTVRPRKTVLSKQGSLDLPRPYTYKDSFHFNMHALEPGRRRPATLGSARSTCPPPDKARPLSFHSVPTQLSTTAKCVSVTRSNSLPFVDSTRTWQDPREACPQKQRLLNSRPTPVLSAVPSTHPRALVRQAAVEDLSGTTLGESPILAEDHQRTTAGEGAANRGRVAGKRGSQRKLKMFSQEKWQVYGDETFKRIYQKGKTSTHRGKKAGEVRVDPPPQVDTVQAEAMKTPTSADLRTPICRDVRTPVCGDSRTTICRDVRTPICGDARTPVCGDVRTPTSICGDTRTPICGDVRTPVCGDLRTTICRDVRTSICGDARTPVCGDMRTPISGDTRTPIGRDVRTPICGDSRTLICGDVKTPICGDARTPVCGDAKTPVCGDAGTPACGDAKTPVCGDVRTPVCRDVLPPVAISSGAEPGSWGGQVTPEFSMVAEPRQARSGGSDEAGVNGAVAPSILTCKDPPFLGCKSPQLPPNERPELGGELSLGPGPLRGGDPGAPKQEGVSCGDGGGESRLWAQSTARPPSSVPGQAPAMGDRLPSERKKLKVEGLGGQGQSEPLGMGHERGGSLESPTQAASLPAWGLDNEPAEKPGGLPPSADRLGRGSNAPLESIGASWTSSLAILRQAGPRGKGPPLHPAAVSPGCYPQAPDRRSFQLAALPRAPDSAFTPKYLLRLPQGETPSELPSAKGHGQGQDPLCKGVWPEERAPFVRSGRETHLSPGPASGRTPEEADSITKDPDWFRARDGVEGARAGKGGEERVATRPLGAQDLASITPTPTPGSCSAWDTELEDPAFHPLCSGRVSVRARPPGGAPNPWPSTWEKASEDPRSGPLAQLSLSCASQPGPFLSAITRPPSWPELALPPHSGNPRSGEAEGPFPSLKAEPRLTWCCLSRSLPLPAEQKEKTSSVYLSLHLTGGGPRDEALEGRIRTSQGDSGPAQMSKLSCPIAPGVTSQDWVSEPEQRKGLPRRRAKTSRGISRQKKLRINPKRYKGAFLQSRAQPRASRLCKPHWVLRGGCHPHPHEGRDPCKALQPASSETAGLNPQGEPSGATSQPSRCCGNKEKNEDDGRRISVTLAPSTSPSNVRKIDNVAVKDISPSAGEHGNCFSQSSLQSDPCLAVGKDHFPPCCKGLDVGLLKTQLLLPAEHVSVDPKSGIFADAQGPSSFESEGTLPRHDAATSVAAVGTSLGVTAGHMMLGIPSAEPQGCSWSAEETVLRSSPGRKTIADGTSLPCLPEKPSSGQRISGAAPLESTEKAHLEIPASGLSPTSSHQEEGRHQGFFPSRGQYKCGEKVTPCHPLGNKSEKCQVPGSTSLKDCVVPCSSGQPTDIPEAPSKTIKKRSLEGMRKQTRLEFSDTSSDDEDRLVIEI</sequence>
<feature type="compositionally biased region" description="Polar residues" evidence="6">
    <location>
        <begin position="208"/>
        <end position="222"/>
    </location>
</feature>
<dbReference type="SMART" id="SM00355">
    <property type="entry name" value="ZnF_C2H2"/>
    <property type="match status" value="2"/>
</dbReference>
<dbReference type="RefSeq" id="XP_023598404.1">
    <property type="nucleotide sequence ID" value="XM_023742636.1"/>
</dbReference>
<evidence type="ECO:0000256" key="2">
    <source>
        <dbReference type="ARBA" id="ARBA00022737"/>
    </source>
</evidence>
<dbReference type="SUPFAM" id="SSF57667">
    <property type="entry name" value="beta-beta-alpha zinc fingers"/>
    <property type="match status" value="1"/>
</dbReference>
<dbReference type="InterPro" id="IPR013087">
    <property type="entry name" value="Znf_C2H2_type"/>
</dbReference>
<dbReference type="InParanoid" id="A0A2Y9S200"/>
<proteinExistence type="predicted"/>
<feature type="compositionally biased region" description="Basic and acidic residues" evidence="6">
    <location>
        <begin position="330"/>
        <end position="346"/>
    </location>
</feature>
<feature type="region of interest" description="Disordered" evidence="6">
    <location>
        <begin position="1094"/>
        <end position="1200"/>
    </location>
</feature>